<reference evidence="2" key="2">
    <citation type="submission" date="2019-10" db="EMBL/GenBank/DDBJ databases">
        <authorList>
            <consortium name="NCBI Genome Project"/>
        </authorList>
    </citation>
    <scope>NUCLEOTIDE SEQUENCE</scope>
    <source>
        <strain evidence="2">NI907</strain>
    </source>
</reference>
<reference evidence="2" key="3">
    <citation type="submission" date="2025-08" db="UniProtKB">
        <authorList>
            <consortium name="RefSeq"/>
        </authorList>
    </citation>
    <scope>IDENTIFICATION</scope>
    <source>
        <strain evidence="2">NI907</strain>
    </source>
</reference>
<dbReference type="Proteomes" id="UP000515153">
    <property type="component" value="Unplaced"/>
</dbReference>
<proteinExistence type="predicted"/>
<gene>
    <name evidence="2" type="ORF">PgNI_02823</name>
</gene>
<organism evidence="1 2">
    <name type="scientific">Pyricularia grisea</name>
    <name type="common">Crabgrass-specific blast fungus</name>
    <name type="synonym">Magnaporthe grisea</name>
    <dbReference type="NCBI Taxonomy" id="148305"/>
    <lineage>
        <taxon>Eukaryota</taxon>
        <taxon>Fungi</taxon>
        <taxon>Dikarya</taxon>
        <taxon>Ascomycota</taxon>
        <taxon>Pezizomycotina</taxon>
        <taxon>Sordariomycetes</taxon>
        <taxon>Sordariomycetidae</taxon>
        <taxon>Magnaporthales</taxon>
        <taxon>Pyriculariaceae</taxon>
        <taxon>Pyricularia</taxon>
    </lineage>
</organism>
<name>A0A6P8BBN8_PYRGI</name>
<protein>
    <submittedName>
        <fullName evidence="2">Uncharacterized protein</fullName>
    </submittedName>
</protein>
<evidence type="ECO:0000313" key="2">
    <source>
        <dbReference type="RefSeq" id="XP_030984464.1"/>
    </source>
</evidence>
<keyword evidence="1" id="KW-1185">Reference proteome</keyword>
<dbReference type="RefSeq" id="XP_030984464.1">
    <property type="nucleotide sequence ID" value="XM_031122880.1"/>
</dbReference>
<evidence type="ECO:0000313" key="1">
    <source>
        <dbReference type="Proteomes" id="UP000515153"/>
    </source>
</evidence>
<dbReference type="KEGG" id="pgri:PgNI_02823"/>
<dbReference type="GeneID" id="41957791"/>
<sequence length="74" mass="8472">MTLFTPDHKPVQMADVYASRSTIIRVQGVDICFKVDDRCYAKKTYGEFPDGLYLKVGRKLGMRYYSILDNSVEG</sequence>
<dbReference type="AlphaFoldDB" id="A0A6P8BBN8"/>
<reference evidence="2" key="1">
    <citation type="journal article" date="2019" name="Mol. Biol. Evol.">
        <title>Blast fungal genomes show frequent chromosomal changes, gene gains and losses, and effector gene turnover.</title>
        <authorList>
            <person name="Gomez Luciano L.B."/>
            <person name="Jason Tsai I."/>
            <person name="Chuma I."/>
            <person name="Tosa Y."/>
            <person name="Chen Y.H."/>
            <person name="Li J.Y."/>
            <person name="Li M.Y."/>
            <person name="Jade Lu M.Y."/>
            <person name="Nakayashiki H."/>
            <person name="Li W.H."/>
        </authorList>
    </citation>
    <scope>NUCLEOTIDE SEQUENCE</scope>
    <source>
        <strain evidence="2">NI907</strain>
    </source>
</reference>
<accession>A0A6P8BBN8</accession>